<dbReference type="RefSeq" id="XP_034239108.1">
    <property type="nucleotide sequence ID" value="XM_034383217.1"/>
</dbReference>
<dbReference type="GeneID" id="117644031"/>
<dbReference type="PANTHER" id="PTHR20905:SF1">
    <property type="entry name" value="AT07410P-RELATED"/>
    <property type="match status" value="1"/>
</dbReference>
<organism evidence="2">
    <name type="scientific">Thrips palmi</name>
    <name type="common">Melon thrips</name>
    <dbReference type="NCBI Taxonomy" id="161013"/>
    <lineage>
        <taxon>Eukaryota</taxon>
        <taxon>Metazoa</taxon>
        <taxon>Ecdysozoa</taxon>
        <taxon>Arthropoda</taxon>
        <taxon>Hexapoda</taxon>
        <taxon>Insecta</taxon>
        <taxon>Pterygota</taxon>
        <taxon>Neoptera</taxon>
        <taxon>Paraneoptera</taxon>
        <taxon>Thysanoptera</taxon>
        <taxon>Terebrantia</taxon>
        <taxon>Thripoidea</taxon>
        <taxon>Thripidae</taxon>
        <taxon>Thrips</taxon>
    </lineage>
</organism>
<proteinExistence type="predicted"/>
<dbReference type="AlphaFoldDB" id="A0A6P8YH74"/>
<keyword evidence="1" id="KW-1185">Reference proteome</keyword>
<dbReference type="PANTHER" id="PTHR20905">
    <property type="entry name" value="N-ACETYLTRANSFERASE-RELATED"/>
    <property type="match status" value="1"/>
</dbReference>
<protein>
    <submittedName>
        <fullName evidence="2">Uncharacterized protein LOC117644031</fullName>
    </submittedName>
</protein>
<reference evidence="2" key="1">
    <citation type="submission" date="2025-08" db="UniProtKB">
        <authorList>
            <consortium name="RefSeq"/>
        </authorList>
    </citation>
    <scope>IDENTIFICATION</scope>
    <source>
        <tissue evidence="2">Total insect</tissue>
    </source>
</reference>
<sequence>MSATESDRQGPRFTVVPCSCCDAERVMDFMTRTFYREEPVLLAAGLTRNPPRMLLEHTRASFDEGLSLMAVLPDHQDRICGVAINSIVTPEDACKLRQDAEAADCPATKRVLELWTMMLERPEIWRVSDGDVRCMLELRELATSEDMRGRGVGLQLALAAREVAADVGAPAYKIDCTSQYSANIAQKLGMKKVFSVPYASHLGEGGKPIFTPPCPHVEAAVYTQELSKDCQHKFGGEF</sequence>
<evidence type="ECO:0000313" key="2">
    <source>
        <dbReference type="RefSeq" id="XP_034239108.1"/>
    </source>
</evidence>
<dbReference type="OrthoDB" id="41532at2759"/>
<accession>A0A6P8YH74</accession>
<evidence type="ECO:0000313" key="1">
    <source>
        <dbReference type="Proteomes" id="UP000515158"/>
    </source>
</evidence>
<name>A0A6P8YH74_THRPL</name>
<gene>
    <name evidence="2" type="primary">LOC117644031</name>
</gene>
<dbReference type="InterPro" id="IPR016181">
    <property type="entry name" value="Acyl_CoA_acyltransferase"/>
</dbReference>
<dbReference type="Gene3D" id="3.40.630.30">
    <property type="match status" value="1"/>
</dbReference>
<dbReference type="KEGG" id="tpal:117644031"/>
<dbReference type="GO" id="GO:0008080">
    <property type="term" value="F:N-acetyltransferase activity"/>
    <property type="evidence" value="ECO:0007669"/>
    <property type="project" value="TreeGrafter"/>
</dbReference>
<dbReference type="SUPFAM" id="SSF55729">
    <property type="entry name" value="Acyl-CoA N-acyltransferases (Nat)"/>
    <property type="match status" value="1"/>
</dbReference>
<dbReference type="Proteomes" id="UP000515158">
    <property type="component" value="Unplaced"/>
</dbReference>
<dbReference type="InParanoid" id="A0A6P8YH74"/>